<comment type="caution">
    <text evidence="5">The sequence shown here is derived from an EMBL/GenBank/DDBJ whole genome shotgun (WGS) entry which is preliminary data.</text>
</comment>
<evidence type="ECO:0000259" key="4">
    <source>
        <dbReference type="Pfam" id="PF00437"/>
    </source>
</evidence>
<dbReference type="Proteomes" id="UP000018840">
    <property type="component" value="Unassembled WGS sequence"/>
</dbReference>
<evidence type="ECO:0000313" key="5">
    <source>
        <dbReference type="EMBL" id="ETI86191.1"/>
    </source>
</evidence>
<dbReference type="PANTHER" id="PTHR30258:SF2">
    <property type="entry name" value="COMG OPERON PROTEIN 1"/>
    <property type="match status" value="1"/>
</dbReference>
<dbReference type="Gene3D" id="3.30.450.90">
    <property type="match status" value="1"/>
</dbReference>
<keyword evidence="2" id="KW-0547">Nucleotide-binding</keyword>
<dbReference type="GO" id="GO:0005886">
    <property type="term" value="C:plasma membrane"/>
    <property type="evidence" value="ECO:0007669"/>
    <property type="project" value="TreeGrafter"/>
</dbReference>
<evidence type="ECO:0000256" key="3">
    <source>
        <dbReference type="ARBA" id="ARBA00022840"/>
    </source>
</evidence>
<evidence type="ECO:0000256" key="1">
    <source>
        <dbReference type="ARBA" id="ARBA00006611"/>
    </source>
</evidence>
<dbReference type="SUPFAM" id="SSF52540">
    <property type="entry name" value="P-loop containing nucleoside triphosphate hydrolases"/>
    <property type="match status" value="1"/>
</dbReference>
<name>W1TXM4_9FIRM</name>
<feature type="domain" description="Bacterial type II secretion system protein E" evidence="4">
    <location>
        <begin position="10"/>
        <end position="142"/>
    </location>
</feature>
<evidence type="ECO:0000256" key="2">
    <source>
        <dbReference type="ARBA" id="ARBA00022741"/>
    </source>
</evidence>
<evidence type="ECO:0000313" key="6">
    <source>
        <dbReference type="Proteomes" id="UP000018840"/>
    </source>
</evidence>
<accession>W1TXM4</accession>
<dbReference type="PANTHER" id="PTHR30258">
    <property type="entry name" value="TYPE II SECRETION SYSTEM PROTEIN GSPE-RELATED"/>
    <property type="match status" value="1"/>
</dbReference>
<feature type="non-terminal residue" evidence="5">
    <location>
        <position position="143"/>
    </location>
</feature>
<organism evidence="5 6">
    <name type="scientific">Negativicoccus succinicivorans DORA_17_25</name>
    <dbReference type="NCBI Taxonomy" id="1403945"/>
    <lineage>
        <taxon>Bacteria</taxon>
        <taxon>Bacillati</taxon>
        <taxon>Bacillota</taxon>
        <taxon>Negativicutes</taxon>
        <taxon>Veillonellales</taxon>
        <taxon>Veillonellaceae</taxon>
        <taxon>Negativicoccus</taxon>
    </lineage>
</organism>
<dbReference type="AlphaFoldDB" id="W1TXM4"/>
<protein>
    <submittedName>
        <fullName evidence="5">General secretory pathway protein E</fullName>
    </submittedName>
</protein>
<dbReference type="GO" id="GO:0016887">
    <property type="term" value="F:ATP hydrolysis activity"/>
    <property type="evidence" value="ECO:0007669"/>
    <property type="project" value="TreeGrafter"/>
</dbReference>
<dbReference type="GO" id="GO:0005524">
    <property type="term" value="F:ATP binding"/>
    <property type="evidence" value="ECO:0007669"/>
    <property type="project" value="UniProtKB-KW"/>
</dbReference>
<dbReference type="InterPro" id="IPR001482">
    <property type="entry name" value="T2SS/T4SS_dom"/>
</dbReference>
<gene>
    <name evidence="5" type="ORF">Q612_NSC00327G0003</name>
</gene>
<dbReference type="InterPro" id="IPR027417">
    <property type="entry name" value="P-loop_NTPase"/>
</dbReference>
<proteinExistence type="inferred from homology"/>
<comment type="similarity">
    <text evidence="1">Belongs to the GSP E family.</text>
</comment>
<sequence length="143" mass="15839">MTAQEMATPKTAVHALLTQAVAAGASDVHFEPQEDGLRVRFRIHGKLWETTQLPGTFAPSVANYIKALAHMNMAEKRLPLDGSCTFETGNRKYDLRISSLPVFYGEKIVVRILGNPLFVPQLERLGLLPAAQSLLVRELRRSA</sequence>
<reference evidence="5 6" key="1">
    <citation type="submission" date="2013-12" db="EMBL/GenBank/DDBJ databases">
        <title>A Varibaculum cambriense genome reconstructed from a premature infant gut community with otherwise low bacterial novelty that shifts toward anaerobic metabolism during the third week of life.</title>
        <authorList>
            <person name="Brown C.T."/>
            <person name="Sharon I."/>
            <person name="Thomas B.C."/>
            <person name="Castelle C.J."/>
            <person name="Morowitz M.J."/>
            <person name="Banfield J.F."/>
        </authorList>
    </citation>
    <scope>NUCLEOTIDE SEQUENCE [LARGE SCALE GENOMIC DNA]</scope>
    <source>
        <strain evidence="6">DORA_17_25</strain>
    </source>
</reference>
<keyword evidence="3" id="KW-0067">ATP-binding</keyword>
<dbReference type="EMBL" id="AZMC01000327">
    <property type="protein sequence ID" value="ETI86191.1"/>
    <property type="molecule type" value="Genomic_DNA"/>
</dbReference>
<dbReference type="Pfam" id="PF00437">
    <property type="entry name" value="T2SSE"/>
    <property type="match status" value="1"/>
</dbReference>
<dbReference type="RefSeq" id="WP_024048777.1">
    <property type="nucleotide sequence ID" value="NZ_AZMC01000327.1"/>
</dbReference>